<dbReference type="Proteomes" id="UP000319349">
    <property type="component" value="Chromosome"/>
</dbReference>
<proteinExistence type="inferred from homology"/>
<dbReference type="InterPro" id="IPR015421">
    <property type="entry name" value="PyrdxlP-dep_Trfase_major"/>
</dbReference>
<keyword evidence="2 5" id="KW-0032">Aminotransferase</keyword>
<dbReference type="PIRSF" id="PIRSF000521">
    <property type="entry name" value="Transaminase_4ab_Lys_Orn"/>
    <property type="match status" value="1"/>
</dbReference>
<gene>
    <name evidence="5" type="ORF">E4A48_08605</name>
</gene>
<sequence length="505" mass="55873">MNRNVPLPTALAPLHGDLDTLDLAAHDGLQPASPDPDALLRTGPAYHAALGDAQMLADEAEYCSFGDTVHYSEPPRIFAHCDGSYLYDTEEVPYLDLQMWYSAVNFGYANARLNGALKRQIDSLPQVASQYLHPTKIELAKTIAQDAQRKWGRKGRVHFNVGGAQAVEDSLKLVRNATGGKSLMFAFEGGYHGRTLGASAITSSYRYRRRFGHFDRAQFIEFPYHFRGPKGISKEEYGEQCVAKFERLFETEYNGVWDPKAGQCEYAAFYVEPIQGTGGYVIPPPNFFTGLKRVLDKYGILLVVDEIQMGFFRTGKLWAIEHFGVTPDVLVFGKALTNGLNPLAGVWAREELINPTVFPPGSTHSTFASNPLGTAVGLETMRMLAETDYETMVMEKGAHFLDGLRDLQTRHPEIGDVDGLGLALRAEICQADGFTPNRKLLDTMVDMGLEGELRHNGKRIGLVLDVGGYYKNVITLAPSLHISHDEIDLGLSLLDQLLTRAKRVA</sequence>
<dbReference type="InterPro" id="IPR050103">
    <property type="entry name" value="Class-III_PLP-dep_AT"/>
</dbReference>
<comment type="cofactor">
    <cofactor evidence="1">
        <name>pyridoxal 5'-phosphate</name>
        <dbReference type="ChEBI" id="CHEBI:597326"/>
    </cofactor>
</comment>
<dbReference type="Gene3D" id="3.40.640.10">
    <property type="entry name" value="Type I PLP-dependent aspartate aminotransferase-like (Major domain)"/>
    <property type="match status" value="1"/>
</dbReference>
<evidence type="ECO:0000256" key="3">
    <source>
        <dbReference type="ARBA" id="ARBA00022898"/>
    </source>
</evidence>
<evidence type="ECO:0000256" key="2">
    <source>
        <dbReference type="ARBA" id="ARBA00022576"/>
    </source>
</evidence>
<dbReference type="GO" id="GO:0042802">
    <property type="term" value="F:identical protein binding"/>
    <property type="evidence" value="ECO:0007669"/>
    <property type="project" value="TreeGrafter"/>
</dbReference>
<dbReference type="InterPro" id="IPR005814">
    <property type="entry name" value="Aminotrans_3"/>
</dbReference>
<keyword evidence="3 4" id="KW-0663">Pyridoxal phosphate</keyword>
<organism evidence="5 6">
    <name type="scientific">Xanthomonas cerealis pv. cerealis</name>
    <dbReference type="NCBI Taxonomy" id="152263"/>
    <lineage>
        <taxon>Bacteria</taxon>
        <taxon>Pseudomonadati</taxon>
        <taxon>Pseudomonadota</taxon>
        <taxon>Gammaproteobacteria</taxon>
        <taxon>Lysobacterales</taxon>
        <taxon>Lysobacteraceae</taxon>
        <taxon>Xanthomonas</taxon>
        <taxon>Xanthomonas translucens group</taxon>
        <taxon>Xanthomonas cerealis</taxon>
    </lineage>
</organism>
<dbReference type="SUPFAM" id="SSF53383">
    <property type="entry name" value="PLP-dependent transferases"/>
    <property type="match status" value="1"/>
</dbReference>
<dbReference type="RefSeq" id="WP_142742228.1">
    <property type="nucleotide sequence ID" value="NZ_CP038228.1"/>
</dbReference>
<name>A0A514ECR4_9XANT</name>
<dbReference type="InterPro" id="IPR015424">
    <property type="entry name" value="PyrdxlP-dep_Trfase"/>
</dbReference>
<dbReference type="InterPro" id="IPR015422">
    <property type="entry name" value="PyrdxlP-dep_Trfase_small"/>
</dbReference>
<dbReference type="EMBL" id="CP038228">
    <property type="protein sequence ID" value="QDI03755.1"/>
    <property type="molecule type" value="Genomic_DNA"/>
</dbReference>
<reference evidence="5 6" key="1">
    <citation type="submission" date="2019-03" db="EMBL/GenBank/DDBJ databases">
        <title>Tal1 in Xanthomonas translucens pv. cerealis Contributes to Virulence in Bacterial Leaf Streak of Wheat.</title>
        <authorList>
            <person name="Shah S.M.A."/>
            <person name="Haq F."/>
            <person name="Ma W."/>
            <person name="Xu X."/>
            <person name="Wang S."/>
            <person name="Xu Z."/>
            <person name="Zou L."/>
            <person name="Zhu B."/>
            <person name="Chen G."/>
        </authorList>
    </citation>
    <scope>NUCLEOTIDE SEQUENCE [LARGE SCALE GENOMIC DNA]</scope>
    <source>
        <strain evidence="5 6">01</strain>
    </source>
</reference>
<comment type="similarity">
    <text evidence="4">Belongs to the class-III pyridoxal-phosphate-dependent aminotransferase family.</text>
</comment>
<dbReference type="Gene3D" id="3.90.1150.10">
    <property type="entry name" value="Aspartate Aminotransferase, domain 1"/>
    <property type="match status" value="1"/>
</dbReference>
<keyword evidence="5" id="KW-0808">Transferase</keyword>
<dbReference type="PANTHER" id="PTHR11986">
    <property type="entry name" value="AMINOTRANSFERASE CLASS III"/>
    <property type="match status" value="1"/>
</dbReference>
<keyword evidence="6" id="KW-1185">Reference proteome</keyword>
<dbReference type="GO" id="GO:0030170">
    <property type="term" value="F:pyridoxal phosphate binding"/>
    <property type="evidence" value="ECO:0007669"/>
    <property type="project" value="InterPro"/>
</dbReference>
<dbReference type="PROSITE" id="PS00600">
    <property type="entry name" value="AA_TRANSFER_CLASS_3"/>
    <property type="match status" value="1"/>
</dbReference>
<protein>
    <submittedName>
        <fullName evidence="5">Aminotransferase class III-fold pyridoxal phosphate-dependent enzyme</fullName>
    </submittedName>
</protein>
<dbReference type="CDD" id="cd00610">
    <property type="entry name" value="OAT_like"/>
    <property type="match status" value="1"/>
</dbReference>
<dbReference type="Pfam" id="PF00202">
    <property type="entry name" value="Aminotran_3"/>
    <property type="match status" value="1"/>
</dbReference>
<accession>A0A514ECR4</accession>
<dbReference type="GO" id="GO:0008483">
    <property type="term" value="F:transaminase activity"/>
    <property type="evidence" value="ECO:0007669"/>
    <property type="project" value="UniProtKB-KW"/>
</dbReference>
<evidence type="ECO:0000256" key="4">
    <source>
        <dbReference type="RuleBase" id="RU003560"/>
    </source>
</evidence>
<evidence type="ECO:0000256" key="1">
    <source>
        <dbReference type="ARBA" id="ARBA00001933"/>
    </source>
</evidence>
<dbReference type="AlphaFoldDB" id="A0A514ECR4"/>
<dbReference type="InterPro" id="IPR049704">
    <property type="entry name" value="Aminotrans_3_PPA_site"/>
</dbReference>
<evidence type="ECO:0000313" key="6">
    <source>
        <dbReference type="Proteomes" id="UP000319349"/>
    </source>
</evidence>
<evidence type="ECO:0000313" key="5">
    <source>
        <dbReference type="EMBL" id="QDI03755.1"/>
    </source>
</evidence>